<dbReference type="PANTHER" id="PTHR37984">
    <property type="entry name" value="PROTEIN CBG26694"/>
    <property type="match status" value="1"/>
</dbReference>
<dbReference type="SUPFAM" id="SSF56672">
    <property type="entry name" value="DNA/RNA polymerases"/>
    <property type="match status" value="1"/>
</dbReference>
<evidence type="ECO:0000256" key="6">
    <source>
        <dbReference type="SAM" id="MobiDB-lite"/>
    </source>
</evidence>
<evidence type="ECO:0000256" key="2">
    <source>
        <dbReference type="ARBA" id="ARBA00022695"/>
    </source>
</evidence>
<keyword evidence="5" id="KW-0862">Zinc</keyword>
<evidence type="ECO:0000256" key="3">
    <source>
        <dbReference type="ARBA" id="ARBA00022722"/>
    </source>
</evidence>
<keyword evidence="2" id="KW-0548">Nucleotidyltransferase</keyword>
<feature type="domain" description="CCHC-type" evidence="7">
    <location>
        <begin position="70"/>
        <end position="83"/>
    </location>
</feature>
<dbReference type="Gene3D" id="2.40.70.10">
    <property type="entry name" value="Acid Proteases"/>
    <property type="match status" value="1"/>
</dbReference>
<proteinExistence type="predicted"/>
<dbReference type="GO" id="GO:0008270">
    <property type="term" value="F:zinc ion binding"/>
    <property type="evidence" value="ECO:0007669"/>
    <property type="project" value="UniProtKB-KW"/>
</dbReference>
<dbReference type="GO" id="GO:0071897">
    <property type="term" value="P:DNA biosynthetic process"/>
    <property type="evidence" value="ECO:0007669"/>
    <property type="project" value="UniProtKB-ARBA"/>
</dbReference>
<dbReference type="InterPro" id="IPR001878">
    <property type="entry name" value="Znf_CCHC"/>
</dbReference>
<gene>
    <name evidence="8" type="ORF">g.6294</name>
</gene>
<keyword evidence="5" id="KW-0479">Metal-binding</keyword>
<dbReference type="InterPro" id="IPR021109">
    <property type="entry name" value="Peptidase_aspartic_dom_sf"/>
</dbReference>
<feature type="non-terminal residue" evidence="8">
    <location>
        <position position="322"/>
    </location>
</feature>
<evidence type="ECO:0000259" key="7">
    <source>
        <dbReference type="PROSITE" id="PS50158"/>
    </source>
</evidence>
<feature type="region of interest" description="Disordered" evidence="6">
    <location>
        <begin position="1"/>
        <end position="39"/>
    </location>
</feature>
<reference evidence="8" key="1">
    <citation type="submission" date="2015-11" db="EMBL/GenBank/DDBJ databases">
        <title>De novo transcriptome assembly of four potential Pierce s Disease insect vectors from Arizona vineyards.</title>
        <authorList>
            <person name="Tassone E.E."/>
        </authorList>
    </citation>
    <scope>NUCLEOTIDE SEQUENCE</scope>
</reference>
<evidence type="ECO:0000256" key="4">
    <source>
        <dbReference type="ARBA" id="ARBA00022759"/>
    </source>
</evidence>
<dbReference type="Gene3D" id="4.10.60.10">
    <property type="entry name" value="Zinc finger, CCHC-type"/>
    <property type="match status" value="1"/>
</dbReference>
<organism evidence="8">
    <name type="scientific">Homalodisca liturata</name>
    <dbReference type="NCBI Taxonomy" id="320908"/>
    <lineage>
        <taxon>Eukaryota</taxon>
        <taxon>Metazoa</taxon>
        <taxon>Ecdysozoa</taxon>
        <taxon>Arthropoda</taxon>
        <taxon>Hexapoda</taxon>
        <taxon>Insecta</taxon>
        <taxon>Pterygota</taxon>
        <taxon>Neoptera</taxon>
        <taxon>Paraneoptera</taxon>
        <taxon>Hemiptera</taxon>
        <taxon>Auchenorrhyncha</taxon>
        <taxon>Membracoidea</taxon>
        <taxon>Cicadellidae</taxon>
        <taxon>Cicadellinae</taxon>
        <taxon>Proconiini</taxon>
        <taxon>Homalodisca</taxon>
    </lineage>
</organism>
<dbReference type="InterPro" id="IPR043502">
    <property type="entry name" value="DNA/RNA_pol_sf"/>
</dbReference>
<dbReference type="GO" id="GO:0004519">
    <property type="term" value="F:endonuclease activity"/>
    <property type="evidence" value="ECO:0007669"/>
    <property type="project" value="UniProtKB-KW"/>
</dbReference>
<dbReference type="SMART" id="SM00343">
    <property type="entry name" value="ZnF_C2HC"/>
    <property type="match status" value="2"/>
</dbReference>
<dbReference type="GO" id="GO:0003676">
    <property type="term" value="F:nucleic acid binding"/>
    <property type="evidence" value="ECO:0007669"/>
    <property type="project" value="InterPro"/>
</dbReference>
<evidence type="ECO:0000256" key="1">
    <source>
        <dbReference type="ARBA" id="ARBA00022679"/>
    </source>
</evidence>
<sequence>RTRTEHIELNQVQQRHSNEENTSKGVSPRPKPLLSPRSTNSAIEKLKGKCYRCGSPSHRANSCRFIDATCRKCGKVGHIASVCLQSKSQLQMKPGQHQTENKSDLNSENEYEINVISDRNNDKFMVNINIEGRTLPMELDTGAALSTMSYNEFKKLAIPQKIFSTNIELRTYTGETIKPKGVTFVKCTYKTQKFVGKLYLIDQNVDAIFGRDWLREVKLDWGEIKSLTTSQTSNLGSLLSEFSDLFDGKIGVIPEYLGHFRLTDGATPIFVKPRQVPFSLRSKVENELTRLEECGIITKVDHSDWGTPIVPVVKLNGQTRIC</sequence>
<dbReference type="AlphaFoldDB" id="A0A1B6JBF9"/>
<dbReference type="PROSITE" id="PS50158">
    <property type="entry name" value="ZF_CCHC"/>
    <property type="match status" value="2"/>
</dbReference>
<evidence type="ECO:0000256" key="5">
    <source>
        <dbReference type="PROSITE-ProRule" id="PRU00047"/>
    </source>
</evidence>
<dbReference type="SUPFAM" id="SSF50630">
    <property type="entry name" value="Acid proteases"/>
    <property type="match status" value="1"/>
</dbReference>
<feature type="domain" description="CCHC-type" evidence="7">
    <location>
        <begin position="49"/>
        <end position="64"/>
    </location>
</feature>
<keyword evidence="4" id="KW-0255">Endonuclease</keyword>
<dbReference type="PANTHER" id="PTHR37984:SF5">
    <property type="entry name" value="PROTEIN NYNRIN-LIKE"/>
    <property type="match status" value="1"/>
</dbReference>
<feature type="non-terminal residue" evidence="8">
    <location>
        <position position="1"/>
    </location>
</feature>
<keyword evidence="3" id="KW-0540">Nuclease</keyword>
<dbReference type="SUPFAM" id="SSF57756">
    <property type="entry name" value="Retrovirus zinc finger-like domains"/>
    <property type="match status" value="1"/>
</dbReference>
<dbReference type="InterPro" id="IPR050951">
    <property type="entry name" value="Retrovirus_Pol_polyprotein"/>
</dbReference>
<keyword evidence="1" id="KW-0808">Transferase</keyword>
<dbReference type="InterPro" id="IPR036875">
    <property type="entry name" value="Znf_CCHC_sf"/>
</dbReference>
<dbReference type="GO" id="GO:0016779">
    <property type="term" value="F:nucleotidyltransferase activity"/>
    <property type="evidence" value="ECO:0007669"/>
    <property type="project" value="UniProtKB-KW"/>
</dbReference>
<dbReference type="Gene3D" id="3.10.10.10">
    <property type="entry name" value="HIV Type 1 Reverse Transcriptase, subunit A, domain 1"/>
    <property type="match status" value="1"/>
</dbReference>
<dbReference type="Pfam" id="PF00098">
    <property type="entry name" value="zf-CCHC"/>
    <property type="match status" value="1"/>
</dbReference>
<name>A0A1B6JBF9_9HEMI</name>
<dbReference type="EMBL" id="GECU01011135">
    <property type="protein sequence ID" value="JAS96571.1"/>
    <property type="molecule type" value="Transcribed_RNA"/>
</dbReference>
<keyword evidence="4" id="KW-0378">Hydrolase</keyword>
<protein>
    <recommendedName>
        <fullName evidence="7">CCHC-type domain-containing protein</fullName>
    </recommendedName>
</protein>
<keyword evidence="5" id="KW-0863">Zinc-finger</keyword>
<accession>A0A1B6JBF9</accession>
<evidence type="ECO:0000313" key="8">
    <source>
        <dbReference type="EMBL" id="JAS96571.1"/>
    </source>
</evidence>